<name>A0A5P8DK05_9EUKA</name>
<organism evidence="5">
    <name type="scientific">Telonemida sp</name>
    <dbReference type="NCBI Taxonomy" id="2652706"/>
    <lineage>
        <taxon>Eukaryota</taxon>
        <taxon>Eukaryota incertae sedis</taxon>
        <taxon>Telonemia</taxon>
        <taxon>Telonemida</taxon>
    </lineage>
</organism>
<gene>
    <name evidence="5" type="primary">rps7</name>
</gene>
<evidence type="ECO:0000256" key="2">
    <source>
        <dbReference type="ARBA" id="ARBA00022980"/>
    </source>
</evidence>
<dbReference type="PIRSF" id="PIRSF002122">
    <property type="entry name" value="RPS7p_RPS7a_RPS5e_RPS7o"/>
    <property type="match status" value="1"/>
</dbReference>
<dbReference type="EMBL" id="MN082145">
    <property type="protein sequence ID" value="QFP99086.1"/>
    <property type="molecule type" value="Genomic_DNA"/>
</dbReference>
<dbReference type="Gene3D" id="1.10.455.10">
    <property type="entry name" value="Ribosomal protein S7 domain"/>
    <property type="match status" value="1"/>
</dbReference>
<dbReference type="PANTHER" id="PTHR11205">
    <property type="entry name" value="RIBOSOMAL PROTEIN S7"/>
    <property type="match status" value="1"/>
</dbReference>
<protein>
    <submittedName>
        <fullName evidence="5">Ribosomal protein S7</fullName>
    </submittedName>
</protein>
<dbReference type="InterPro" id="IPR036823">
    <property type="entry name" value="Ribosomal_uS7_dom_sf"/>
</dbReference>
<accession>A0A5P8DK05</accession>
<evidence type="ECO:0000259" key="4">
    <source>
        <dbReference type="Pfam" id="PF00177"/>
    </source>
</evidence>
<dbReference type="GO" id="GO:1990904">
    <property type="term" value="C:ribonucleoprotein complex"/>
    <property type="evidence" value="ECO:0007669"/>
    <property type="project" value="UniProtKB-KW"/>
</dbReference>
<comment type="similarity">
    <text evidence="1">Belongs to the universal ribosomal protein uS7 family.</text>
</comment>
<dbReference type="SUPFAM" id="SSF47973">
    <property type="entry name" value="Ribosomal protein S7"/>
    <property type="match status" value="1"/>
</dbReference>
<dbReference type="InterPro" id="IPR000235">
    <property type="entry name" value="Ribosomal_uS7"/>
</dbReference>
<dbReference type="InterPro" id="IPR023798">
    <property type="entry name" value="Ribosomal_uS7_dom"/>
</dbReference>
<evidence type="ECO:0000313" key="5">
    <source>
        <dbReference type="EMBL" id="QFP99086.1"/>
    </source>
</evidence>
<dbReference type="GO" id="GO:0006412">
    <property type="term" value="P:translation"/>
    <property type="evidence" value="ECO:0007669"/>
    <property type="project" value="InterPro"/>
</dbReference>
<reference evidence="5" key="1">
    <citation type="submission" date="2019-06" db="EMBL/GenBank/DDBJ databases">
        <authorList>
            <person name="Wideman J.G."/>
            <person name="Richards T.A."/>
        </authorList>
    </citation>
    <scope>NUCLEOTIDE SEQUENCE</scope>
</reference>
<geneLocation type="mitochondrion" evidence="5"/>
<feature type="domain" description="Small ribosomal subunit protein uS7" evidence="4">
    <location>
        <begin position="7"/>
        <end position="133"/>
    </location>
</feature>
<keyword evidence="2 5" id="KW-0689">Ribosomal protein</keyword>
<proteinExistence type="inferred from homology"/>
<evidence type="ECO:0000256" key="1">
    <source>
        <dbReference type="ARBA" id="ARBA00007151"/>
    </source>
</evidence>
<keyword evidence="5" id="KW-0496">Mitochondrion</keyword>
<dbReference type="Pfam" id="PF00177">
    <property type="entry name" value="Ribosomal_S7"/>
    <property type="match status" value="1"/>
</dbReference>
<keyword evidence="3" id="KW-0687">Ribonucleoprotein</keyword>
<dbReference type="GO" id="GO:0005840">
    <property type="term" value="C:ribosome"/>
    <property type="evidence" value="ECO:0007669"/>
    <property type="project" value="UniProtKB-KW"/>
</dbReference>
<dbReference type="AlphaFoldDB" id="A0A5P8DK05"/>
<sequence length="139" mass="15684">MNFKSIEDKIVCLLMKDGKKSVSQKLVHSSIEKASIQSEVSMVYLLKTAISNIRPSIDARSKKIGNSSYMIPYAITEKQSVGLAAKIFVNSARSRKEKKVQDKLVNEWIDAFNNRGASVKKKNDIHKLAETNKSFAFFR</sequence>
<evidence type="ECO:0000256" key="3">
    <source>
        <dbReference type="ARBA" id="ARBA00023274"/>
    </source>
</evidence>